<dbReference type="AlphaFoldDB" id="X1UAE8"/>
<organism evidence="1">
    <name type="scientific">marine sediment metagenome</name>
    <dbReference type="NCBI Taxonomy" id="412755"/>
    <lineage>
        <taxon>unclassified sequences</taxon>
        <taxon>metagenomes</taxon>
        <taxon>ecological metagenomes</taxon>
    </lineage>
</organism>
<sequence length="65" mass="7256">MEKEERVAKREIVKVEIGNEELAAEIEDGEVVGFRPISIAHLNKDRLGCITYITLIGNAMTKTGR</sequence>
<dbReference type="EMBL" id="BARW01027281">
    <property type="protein sequence ID" value="GAJ14488.1"/>
    <property type="molecule type" value="Genomic_DNA"/>
</dbReference>
<proteinExistence type="predicted"/>
<protein>
    <submittedName>
        <fullName evidence="1">Uncharacterized protein</fullName>
    </submittedName>
</protein>
<accession>X1UAE8</accession>
<reference evidence="1" key="1">
    <citation type="journal article" date="2014" name="Front. Microbiol.">
        <title>High frequency of phylogenetically diverse reductive dehalogenase-homologous genes in deep subseafloor sedimentary metagenomes.</title>
        <authorList>
            <person name="Kawai M."/>
            <person name="Futagami T."/>
            <person name="Toyoda A."/>
            <person name="Takaki Y."/>
            <person name="Nishi S."/>
            <person name="Hori S."/>
            <person name="Arai W."/>
            <person name="Tsubouchi T."/>
            <person name="Morono Y."/>
            <person name="Uchiyama I."/>
            <person name="Ito T."/>
            <person name="Fujiyama A."/>
            <person name="Inagaki F."/>
            <person name="Takami H."/>
        </authorList>
    </citation>
    <scope>NUCLEOTIDE SEQUENCE</scope>
    <source>
        <strain evidence="1">Expedition CK06-06</strain>
    </source>
</reference>
<comment type="caution">
    <text evidence="1">The sequence shown here is derived from an EMBL/GenBank/DDBJ whole genome shotgun (WGS) entry which is preliminary data.</text>
</comment>
<name>X1UAE8_9ZZZZ</name>
<gene>
    <name evidence="1" type="ORF">S12H4_44297</name>
</gene>
<evidence type="ECO:0000313" key="1">
    <source>
        <dbReference type="EMBL" id="GAJ14488.1"/>
    </source>
</evidence>